<gene>
    <name evidence="2" type="ORF">B0H64DRAFT_371362</name>
</gene>
<sequence length="140" mass="15432">MKAGRQLKYFWLGWGSFFAGAAEELEAQYMNCGLDSDLDAQTKDSTRRGIKTLRTDKDEQPTLSSPKERPRCLLEAAQEIGKAPRQDGRAYGMCENRILCLGSQINLSLLSRNSAFDSGPNAKADGIVRFLPSLRCGGLI</sequence>
<proteinExistence type="predicted"/>
<feature type="region of interest" description="Disordered" evidence="1">
    <location>
        <begin position="37"/>
        <end position="69"/>
    </location>
</feature>
<evidence type="ECO:0000313" key="2">
    <source>
        <dbReference type="EMBL" id="KAK3298949.1"/>
    </source>
</evidence>
<dbReference type="GeneID" id="87839097"/>
<evidence type="ECO:0000256" key="1">
    <source>
        <dbReference type="SAM" id="MobiDB-lite"/>
    </source>
</evidence>
<accession>A0AAE0HMJ3</accession>
<name>A0AAE0HMJ3_9PEZI</name>
<dbReference type="EMBL" id="JAUEPN010000002">
    <property type="protein sequence ID" value="KAK3298949.1"/>
    <property type="molecule type" value="Genomic_DNA"/>
</dbReference>
<reference evidence="2" key="2">
    <citation type="submission" date="2023-06" db="EMBL/GenBank/DDBJ databases">
        <authorList>
            <consortium name="Lawrence Berkeley National Laboratory"/>
            <person name="Haridas S."/>
            <person name="Hensen N."/>
            <person name="Bonometti L."/>
            <person name="Westerberg I."/>
            <person name="Brannstrom I.O."/>
            <person name="Guillou S."/>
            <person name="Cros-Aarteil S."/>
            <person name="Calhoun S."/>
            <person name="Kuo A."/>
            <person name="Mondo S."/>
            <person name="Pangilinan J."/>
            <person name="Riley R."/>
            <person name="Labutti K."/>
            <person name="Andreopoulos B."/>
            <person name="Lipzen A."/>
            <person name="Chen C."/>
            <person name="Yanf M."/>
            <person name="Daum C."/>
            <person name="Ng V."/>
            <person name="Clum A."/>
            <person name="Steindorff A."/>
            <person name="Ohm R."/>
            <person name="Martin F."/>
            <person name="Silar P."/>
            <person name="Natvig D."/>
            <person name="Lalanne C."/>
            <person name="Gautier V."/>
            <person name="Ament-Velasquez S.L."/>
            <person name="Kruys A."/>
            <person name="Hutchinson M.I."/>
            <person name="Powell A.J."/>
            <person name="Barry K."/>
            <person name="Miller A.N."/>
            <person name="Grigoriev I.V."/>
            <person name="Debuchy R."/>
            <person name="Gladieux P."/>
            <person name="Thoren M.H."/>
            <person name="Johannesson H."/>
        </authorList>
    </citation>
    <scope>NUCLEOTIDE SEQUENCE</scope>
    <source>
        <strain evidence="2">CBS 168.71</strain>
    </source>
</reference>
<feature type="compositionally biased region" description="Basic and acidic residues" evidence="1">
    <location>
        <begin position="40"/>
        <end position="69"/>
    </location>
</feature>
<dbReference type="AlphaFoldDB" id="A0AAE0HMJ3"/>
<comment type="caution">
    <text evidence="2">The sequence shown here is derived from an EMBL/GenBank/DDBJ whole genome shotgun (WGS) entry which is preliminary data.</text>
</comment>
<reference evidence="2" key="1">
    <citation type="journal article" date="2023" name="Mol. Phylogenet. Evol.">
        <title>Genome-scale phylogeny and comparative genomics of the fungal order Sordariales.</title>
        <authorList>
            <person name="Hensen N."/>
            <person name="Bonometti L."/>
            <person name="Westerberg I."/>
            <person name="Brannstrom I.O."/>
            <person name="Guillou S."/>
            <person name="Cros-Aarteil S."/>
            <person name="Calhoun S."/>
            <person name="Haridas S."/>
            <person name="Kuo A."/>
            <person name="Mondo S."/>
            <person name="Pangilinan J."/>
            <person name="Riley R."/>
            <person name="LaButti K."/>
            <person name="Andreopoulos B."/>
            <person name="Lipzen A."/>
            <person name="Chen C."/>
            <person name="Yan M."/>
            <person name="Daum C."/>
            <person name="Ng V."/>
            <person name="Clum A."/>
            <person name="Steindorff A."/>
            <person name="Ohm R.A."/>
            <person name="Martin F."/>
            <person name="Silar P."/>
            <person name="Natvig D.O."/>
            <person name="Lalanne C."/>
            <person name="Gautier V."/>
            <person name="Ament-Velasquez S.L."/>
            <person name="Kruys A."/>
            <person name="Hutchinson M.I."/>
            <person name="Powell A.J."/>
            <person name="Barry K."/>
            <person name="Miller A.N."/>
            <person name="Grigoriev I.V."/>
            <person name="Debuchy R."/>
            <person name="Gladieux P."/>
            <person name="Hiltunen Thoren M."/>
            <person name="Johannesson H."/>
        </authorList>
    </citation>
    <scope>NUCLEOTIDE SEQUENCE</scope>
    <source>
        <strain evidence="2">CBS 168.71</strain>
    </source>
</reference>
<protein>
    <submittedName>
        <fullName evidence="2">Uncharacterized protein</fullName>
    </submittedName>
</protein>
<dbReference type="Proteomes" id="UP001278766">
    <property type="component" value="Unassembled WGS sequence"/>
</dbReference>
<dbReference type="RefSeq" id="XP_062662463.1">
    <property type="nucleotide sequence ID" value="XM_062802149.1"/>
</dbReference>
<keyword evidence="3" id="KW-1185">Reference proteome</keyword>
<organism evidence="2 3">
    <name type="scientific">Chaetomium fimeti</name>
    <dbReference type="NCBI Taxonomy" id="1854472"/>
    <lineage>
        <taxon>Eukaryota</taxon>
        <taxon>Fungi</taxon>
        <taxon>Dikarya</taxon>
        <taxon>Ascomycota</taxon>
        <taxon>Pezizomycotina</taxon>
        <taxon>Sordariomycetes</taxon>
        <taxon>Sordariomycetidae</taxon>
        <taxon>Sordariales</taxon>
        <taxon>Chaetomiaceae</taxon>
        <taxon>Chaetomium</taxon>
    </lineage>
</organism>
<evidence type="ECO:0000313" key="3">
    <source>
        <dbReference type="Proteomes" id="UP001278766"/>
    </source>
</evidence>